<name>A0A7J8BSP5_ROUAE</name>
<comment type="caution">
    <text evidence="1">The sequence shown here is derived from an EMBL/GenBank/DDBJ whole genome shotgun (WGS) entry which is preliminary data.</text>
</comment>
<gene>
    <name evidence="1" type="ORF">HJG63_009576</name>
</gene>
<accession>A0A7J8BSP5</accession>
<keyword evidence="2" id="KW-1185">Reference proteome</keyword>
<reference evidence="1 2" key="1">
    <citation type="journal article" date="2020" name="Nature">
        <title>Six reference-quality genomes reveal evolution of bat adaptations.</title>
        <authorList>
            <person name="Jebb D."/>
            <person name="Huang Z."/>
            <person name="Pippel M."/>
            <person name="Hughes G.M."/>
            <person name="Lavrichenko K."/>
            <person name="Devanna P."/>
            <person name="Winkler S."/>
            <person name="Jermiin L.S."/>
            <person name="Skirmuntt E.C."/>
            <person name="Katzourakis A."/>
            <person name="Burkitt-Gray L."/>
            <person name="Ray D.A."/>
            <person name="Sullivan K.A.M."/>
            <person name="Roscito J.G."/>
            <person name="Kirilenko B.M."/>
            <person name="Davalos L.M."/>
            <person name="Corthals A.P."/>
            <person name="Power M.L."/>
            <person name="Jones G."/>
            <person name="Ransome R.D."/>
            <person name="Dechmann D.K.N."/>
            <person name="Locatelli A.G."/>
            <person name="Puechmaille S.J."/>
            <person name="Fedrigo O."/>
            <person name="Jarvis E.D."/>
            <person name="Hiller M."/>
            <person name="Vernes S.C."/>
            <person name="Myers E.W."/>
            <person name="Teeling E.C."/>
        </authorList>
    </citation>
    <scope>NUCLEOTIDE SEQUENCE [LARGE SCALE GENOMIC DNA]</scope>
    <source>
        <strain evidence="1">MRouAeg1</strain>
        <tissue evidence="1">Muscle</tissue>
    </source>
</reference>
<organism evidence="1 2">
    <name type="scientific">Rousettus aegyptiacus</name>
    <name type="common">Egyptian fruit bat</name>
    <name type="synonym">Pteropus aegyptiacus</name>
    <dbReference type="NCBI Taxonomy" id="9407"/>
    <lineage>
        <taxon>Eukaryota</taxon>
        <taxon>Metazoa</taxon>
        <taxon>Chordata</taxon>
        <taxon>Craniata</taxon>
        <taxon>Vertebrata</taxon>
        <taxon>Euteleostomi</taxon>
        <taxon>Mammalia</taxon>
        <taxon>Eutheria</taxon>
        <taxon>Laurasiatheria</taxon>
        <taxon>Chiroptera</taxon>
        <taxon>Yinpterochiroptera</taxon>
        <taxon>Pteropodoidea</taxon>
        <taxon>Pteropodidae</taxon>
        <taxon>Rousettinae</taxon>
        <taxon>Rousettus</taxon>
    </lineage>
</organism>
<protein>
    <submittedName>
        <fullName evidence="1">Uncharacterized protein</fullName>
    </submittedName>
</protein>
<dbReference type="EMBL" id="JACASE010000016">
    <property type="protein sequence ID" value="KAF6401476.1"/>
    <property type="molecule type" value="Genomic_DNA"/>
</dbReference>
<sequence>MVASWACRLNKRTKGTKFPTSTYAWVEAAPPVLILNPDNSVPPYMSLVPLKLLPQYWRSEECLSASKSMHRALKRKTGDFNSLPSHSATISAGFHSQNLWGLLLSTGTLGWELGVRLGPLHSQGGLPHPNAGVYTTSSLSLHLSMHS</sequence>
<evidence type="ECO:0000313" key="1">
    <source>
        <dbReference type="EMBL" id="KAF6401476.1"/>
    </source>
</evidence>
<evidence type="ECO:0000313" key="2">
    <source>
        <dbReference type="Proteomes" id="UP000593571"/>
    </source>
</evidence>
<dbReference type="Proteomes" id="UP000593571">
    <property type="component" value="Unassembled WGS sequence"/>
</dbReference>
<proteinExistence type="predicted"/>
<dbReference type="AlphaFoldDB" id="A0A7J8BSP5"/>